<protein>
    <submittedName>
        <fullName evidence="1">Uncharacterized protein</fullName>
    </submittedName>
</protein>
<keyword evidence="2" id="KW-1185">Reference proteome</keyword>
<evidence type="ECO:0000313" key="1">
    <source>
        <dbReference type="EMBL" id="KAK3710949.1"/>
    </source>
</evidence>
<proteinExistence type="predicted"/>
<comment type="caution">
    <text evidence="1">The sequence shown here is derived from an EMBL/GenBank/DDBJ whole genome shotgun (WGS) entry which is preliminary data.</text>
</comment>
<organism evidence="1 2">
    <name type="scientific">Vermiconidia calcicola</name>
    <dbReference type="NCBI Taxonomy" id="1690605"/>
    <lineage>
        <taxon>Eukaryota</taxon>
        <taxon>Fungi</taxon>
        <taxon>Dikarya</taxon>
        <taxon>Ascomycota</taxon>
        <taxon>Pezizomycotina</taxon>
        <taxon>Dothideomycetes</taxon>
        <taxon>Dothideomycetidae</taxon>
        <taxon>Mycosphaerellales</taxon>
        <taxon>Extremaceae</taxon>
        <taxon>Vermiconidia</taxon>
    </lineage>
</organism>
<evidence type="ECO:0000313" key="2">
    <source>
        <dbReference type="Proteomes" id="UP001281147"/>
    </source>
</evidence>
<name>A0ACC3N701_9PEZI</name>
<gene>
    <name evidence="1" type="ORF">LTR37_009970</name>
</gene>
<dbReference type="EMBL" id="JAUTXU010000080">
    <property type="protein sequence ID" value="KAK3710949.1"/>
    <property type="molecule type" value="Genomic_DNA"/>
</dbReference>
<dbReference type="Proteomes" id="UP001281147">
    <property type="component" value="Unassembled WGS sequence"/>
</dbReference>
<accession>A0ACC3N701</accession>
<sequence>MAEAAIDVSKLFSLAGKTAIITGGTGGLGTAMTTALASGGADIISIELPNDPSSSNTSKIVTDLGRKYTRYECDIRDPKQLRSTYQQIWSDGRVADIVLNCAGVQRRAEAIDFTDEDIDAVIDINLKATLVSCQEFAKKNLSEGRPGKVINISSIIAYIGGKNITPYAASKGGVLQVTKAMSNEWAEKGIQCNCIHPGYFRTPMTEQYSSDPKYKDFNDYVMGRVPAKRWGLPKDLSGTVIFLASDASDYISGSSIIVDGGFMGM</sequence>
<reference evidence="1" key="1">
    <citation type="submission" date="2023-07" db="EMBL/GenBank/DDBJ databases">
        <title>Black Yeasts Isolated from many extreme environments.</title>
        <authorList>
            <person name="Coleine C."/>
            <person name="Stajich J.E."/>
            <person name="Selbmann L."/>
        </authorList>
    </citation>
    <scope>NUCLEOTIDE SEQUENCE</scope>
    <source>
        <strain evidence="1">CCFEE 5714</strain>
    </source>
</reference>